<evidence type="ECO:0000256" key="2">
    <source>
        <dbReference type="ARBA" id="ARBA00023015"/>
    </source>
</evidence>
<dbReference type="CDD" id="cd08414">
    <property type="entry name" value="PBP2_LTTR_aromatics_like"/>
    <property type="match status" value="1"/>
</dbReference>
<dbReference type="PANTHER" id="PTHR30346">
    <property type="entry name" value="TRANSCRIPTIONAL DUAL REGULATOR HCAR-RELATED"/>
    <property type="match status" value="1"/>
</dbReference>
<dbReference type="SUPFAM" id="SSF53850">
    <property type="entry name" value="Periplasmic binding protein-like II"/>
    <property type="match status" value="1"/>
</dbReference>
<dbReference type="InterPro" id="IPR036388">
    <property type="entry name" value="WH-like_DNA-bd_sf"/>
</dbReference>
<dbReference type="FunFam" id="1.10.10.10:FF:000001">
    <property type="entry name" value="LysR family transcriptional regulator"/>
    <property type="match status" value="1"/>
</dbReference>
<evidence type="ECO:0000259" key="5">
    <source>
        <dbReference type="PROSITE" id="PS50931"/>
    </source>
</evidence>
<dbReference type="InterPro" id="IPR036390">
    <property type="entry name" value="WH_DNA-bd_sf"/>
</dbReference>
<accession>A0A4U1I0T9</accession>
<keyword evidence="7" id="KW-1185">Reference proteome</keyword>
<dbReference type="Gene3D" id="3.40.190.10">
    <property type="entry name" value="Periplasmic binding protein-like II"/>
    <property type="match status" value="2"/>
</dbReference>
<feature type="domain" description="HTH lysR-type" evidence="5">
    <location>
        <begin position="3"/>
        <end position="60"/>
    </location>
</feature>
<protein>
    <submittedName>
        <fullName evidence="6">LysR family transcriptional regulator</fullName>
    </submittedName>
</protein>
<dbReference type="InterPro" id="IPR005119">
    <property type="entry name" value="LysR_subst-bd"/>
</dbReference>
<evidence type="ECO:0000313" key="6">
    <source>
        <dbReference type="EMBL" id="TKC86749.1"/>
    </source>
</evidence>
<dbReference type="GO" id="GO:0032993">
    <property type="term" value="C:protein-DNA complex"/>
    <property type="evidence" value="ECO:0007669"/>
    <property type="project" value="TreeGrafter"/>
</dbReference>
<evidence type="ECO:0000313" key="7">
    <source>
        <dbReference type="Proteomes" id="UP000305539"/>
    </source>
</evidence>
<keyword evidence="2" id="KW-0805">Transcription regulation</keyword>
<dbReference type="EMBL" id="SWJE01000010">
    <property type="protein sequence ID" value="TKC86749.1"/>
    <property type="molecule type" value="Genomic_DNA"/>
</dbReference>
<organism evidence="6 7">
    <name type="scientific">Trinickia terrae</name>
    <dbReference type="NCBI Taxonomy" id="2571161"/>
    <lineage>
        <taxon>Bacteria</taxon>
        <taxon>Pseudomonadati</taxon>
        <taxon>Pseudomonadota</taxon>
        <taxon>Betaproteobacteria</taxon>
        <taxon>Burkholderiales</taxon>
        <taxon>Burkholderiaceae</taxon>
        <taxon>Trinickia</taxon>
    </lineage>
</organism>
<keyword evidence="3" id="KW-0238">DNA-binding</keyword>
<dbReference type="Proteomes" id="UP000305539">
    <property type="component" value="Unassembled WGS sequence"/>
</dbReference>
<dbReference type="PRINTS" id="PR00039">
    <property type="entry name" value="HTHLYSR"/>
</dbReference>
<dbReference type="InterPro" id="IPR000847">
    <property type="entry name" value="LysR_HTH_N"/>
</dbReference>
<dbReference type="AlphaFoldDB" id="A0A4U1I0T9"/>
<dbReference type="Pfam" id="PF03466">
    <property type="entry name" value="LysR_substrate"/>
    <property type="match status" value="1"/>
</dbReference>
<name>A0A4U1I0T9_9BURK</name>
<dbReference type="GO" id="GO:0003700">
    <property type="term" value="F:DNA-binding transcription factor activity"/>
    <property type="evidence" value="ECO:0007669"/>
    <property type="project" value="InterPro"/>
</dbReference>
<dbReference type="PANTHER" id="PTHR30346:SF28">
    <property type="entry name" value="HTH-TYPE TRANSCRIPTIONAL REGULATOR CYNR"/>
    <property type="match status" value="1"/>
</dbReference>
<evidence type="ECO:0000256" key="4">
    <source>
        <dbReference type="ARBA" id="ARBA00023163"/>
    </source>
</evidence>
<comment type="caution">
    <text evidence="6">The sequence shown here is derived from an EMBL/GenBank/DDBJ whole genome shotgun (WGS) entry which is preliminary data.</text>
</comment>
<reference evidence="6 7" key="1">
    <citation type="submission" date="2019-04" db="EMBL/GenBank/DDBJ databases">
        <title>Trinickia sp. 7GSK02, isolated from subtropical forest soil.</title>
        <authorList>
            <person name="Gao Z.-H."/>
            <person name="Qiu L.-H."/>
        </authorList>
    </citation>
    <scope>NUCLEOTIDE SEQUENCE [LARGE SCALE GENOMIC DNA]</scope>
    <source>
        <strain evidence="6 7">7GSK02</strain>
    </source>
</reference>
<comment type="similarity">
    <text evidence="1">Belongs to the LysR transcriptional regulatory family.</text>
</comment>
<proteinExistence type="inferred from homology"/>
<evidence type="ECO:0000256" key="1">
    <source>
        <dbReference type="ARBA" id="ARBA00009437"/>
    </source>
</evidence>
<dbReference type="OrthoDB" id="5292387at2"/>
<keyword evidence="4" id="KW-0804">Transcription</keyword>
<dbReference type="SUPFAM" id="SSF46785">
    <property type="entry name" value="Winged helix' DNA-binding domain"/>
    <property type="match status" value="1"/>
</dbReference>
<dbReference type="PROSITE" id="PS50931">
    <property type="entry name" value="HTH_LYSR"/>
    <property type="match status" value="1"/>
</dbReference>
<gene>
    <name evidence="6" type="ORF">FAZ69_19035</name>
</gene>
<dbReference type="Pfam" id="PF00126">
    <property type="entry name" value="HTH_1"/>
    <property type="match status" value="1"/>
</dbReference>
<dbReference type="Gene3D" id="1.10.10.10">
    <property type="entry name" value="Winged helix-like DNA-binding domain superfamily/Winged helix DNA-binding domain"/>
    <property type="match status" value="1"/>
</dbReference>
<evidence type="ECO:0000256" key="3">
    <source>
        <dbReference type="ARBA" id="ARBA00023125"/>
    </source>
</evidence>
<dbReference type="GO" id="GO:0003677">
    <property type="term" value="F:DNA binding"/>
    <property type="evidence" value="ECO:0007669"/>
    <property type="project" value="UniProtKB-KW"/>
</dbReference>
<sequence length="300" mass="33238">MAMELRHLRYFVAVTEHGSISQAARGVHIAQPALTKQIRDLEEELGLTLFERRSRGIQLTPAGQQFLTDATRILNEVALAKERARRVSNGQIGSLSIAITVLHALLPIFSQIMRAFRKSVPGVSISLRQLLSGPQLEEIRSGRLDAGFLFFRPAGDEALTGFTIHREPLALAVPRDSDWAAKPPERLRELCEADFLWFPRKASPDYHDQLIHCFRKAGFTPRVTQEGEDNSALLSLVAAGLGCTILPATASINAPESVVFLEVKDLDIKLPLDLVWRSDNSSPALQRFVEVVQACVSKDQ</sequence>